<sequence>MSDHAHYKPVTFEYVLNFITPPAERVGRRQTRSSTTSSRYDSSFLKTDVSYRITLEDLPTAGARLEDPRTHAPTSTPECLQTPRRFSLKSFCQF</sequence>
<name>A0A4C1XGU0_EUMVA</name>
<reference evidence="2 3" key="1">
    <citation type="journal article" date="2019" name="Commun. Biol.">
        <title>The bagworm genome reveals a unique fibroin gene that provides high tensile strength.</title>
        <authorList>
            <person name="Kono N."/>
            <person name="Nakamura H."/>
            <person name="Ohtoshi R."/>
            <person name="Tomita M."/>
            <person name="Numata K."/>
            <person name="Arakawa K."/>
        </authorList>
    </citation>
    <scope>NUCLEOTIDE SEQUENCE [LARGE SCALE GENOMIC DNA]</scope>
</reference>
<proteinExistence type="predicted"/>
<accession>A0A4C1XGU0</accession>
<evidence type="ECO:0000313" key="3">
    <source>
        <dbReference type="Proteomes" id="UP000299102"/>
    </source>
</evidence>
<protein>
    <submittedName>
        <fullName evidence="2">Uncharacterized protein</fullName>
    </submittedName>
</protein>
<organism evidence="2 3">
    <name type="scientific">Eumeta variegata</name>
    <name type="common">Bagworm moth</name>
    <name type="synonym">Eumeta japonica</name>
    <dbReference type="NCBI Taxonomy" id="151549"/>
    <lineage>
        <taxon>Eukaryota</taxon>
        <taxon>Metazoa</taxon>
        <taxon>Ecdysozoa</taxon>
        <taxon>Arthropoda</taxon>
        <taxon>Hexapoda</taxon>
        <taxon>Insecta</taxon>
        <taxon>Pterygota</taxon>
        <taxon>Neoptera</taxon>
        <taxon>Endopterygota</taxon>
        <taxon>Lepidoptera</taxon>
        <taxon>Glossata</taxon>
        <taxon>Ditrysia</taxon>
        <taxon>Tineoidea</taxon>
        <taxon>Psychidae</taxon>
        <taxon>Oiketicinae</taxon>
        <taxon>Eumeta</taxon>
    </lineage>
</organism>
<gene>
    <name evidence="2" type="ORF">EVAR_48483_1</name>
</gene>
<evidence type="ECO:0000256" key="1">
    <source>
        <dbReference type="SAM" id="MobiDB-lite"/>
    </source>
</evidence>
<keyword evidence="3" id="KW-1185">Reference proteome</keyword>
<dbReference type="EMBL" id="BGZK01000838">
    <property type="protein sequence ID" value="GBP62310.1"/>
    <property type="molecule type" value="Genomic_DNA"/>
</dbReference>
<feature type="region of interest" description="Disordered" evidence="1">
    <location>
        <begin position="60"/>
        <end position="79"/>
    </location>
</feature>
<dbReference type="AlphaFoldDB" id="A0A4C1XGU0"/>
<dbReference type="Proteomes" id="UP000299102">
    <property type="component" value="Unassembled WGS sequence"/>
</dbReference>
<comment type="caution">
    <text evidence="2">The sequence shown here is derived from an EMBL/GenBank/DDBJ whole genome shotgun (WGS) entry which is preliminary data.</text>
</comment>
<evidence type="ECO:0000313" key="2">
    <source>
        <dbReference type="EMBL" id="GBP62310.1"/>
    </source>
</evidence>